<sequence length="598" mass="64654">MLAIGVQKECDVLWLYGPLYNATQPQKHQQSPTCDWASTFSHYSPQQRTPSPPSVDGLNRDIESLAIADEISLSPLGEIPEKAAVTATTATEKAPVEEDEVPEAPEFPVATVAAIETRPSLPSSPDSTASDAVDAADTAVSTTTTTTTTIDVSDMHSGADTPVSPLHIDTSAPAAADKNEPSLSSLTSSPTEESTLSRPQKSALKQLGTMTQTFEELRSFTQTPQYLALTEALASFSLTSSSEASSSTLVACVEGTRSEPMSPIIDGDENGSSTFLLPIFPSPTKYHFRSHDHRRASFPKSASHPSRLNVNINLNMNVSVHSTPVAGGRRATIGGGQGSTSGHHHHHRGGRLVPSASAKQLRFSLEVQELIFLPTSPPFRISRAKPTRAHSDPAIRSATCSSFIAPQSHINGYGPQSGLPPASLHRAGLISTATASAASFENTTTTFIKVRASSSSHGSRSRVYYHDDDENRPECDFNDDDYYFEDCRENSGYSTTDEEVTDGDDELDDSEDLEDDDEYDEFNGLGRKRHQHRHRQHTTSRRYRLSSKDAIVARRANGNDTAKAAAGPSVLWQVYTAVTGVKELIAWYGSMVYHSSSL</sequence>
<evidence type="ECO:0000256" key="1">
    <source>
        <dbReference type="SAM" id="MobiDB-lite"/>
    </source>
</evidence>
<comment type="caution">
    <text evidence="2">The sequence shown here is derived from an EMBL/GenBank/DDBJ whole genome shotgun (WGS) entry which is preliminary data.</text>
</comment>
<reference evidence="2" key="1">
    <citation type="journal article" date="2020" name="Fungal Divers.">
        <title>Resolving the Mortierellaceae phylogeny through synthesis of multi-gene phylogenetics and phylogenomics.</title>
        <authorList>
            <person name="Vandepol N."/>
            <person name="Liber J."/>
            <person name="Desiro A."/>
            <person name="Na H."/>
            <person name="Kennedy M."/>
            <person name="Barry K."/>
            <person name="Grigoriev I.V."/>
            <person name="Miller A.N."/>
            <person name="O'Donnell K."/>
            <person name="Stajich J.E."/>
            <person name="Bonito G."/>
        </authorList>
    </citation>
    <scope>NUCLEOTIDE SEQUENCE</scope>
    <source>
        <strain evidence="2">NVP60</strain>
    </source>
</reference>
<feature type="region of interest" description="Disordered" evidence="1">
    <location>
        <begin position="488"/>
        <end position="541"/>
    </location>
</feature>
<proteinExistence type="predicted"/>
<dbReference type="AlphaFoldDB" id="A0A9P6UM83"/>
<feature type="compositionally biased region" description="Low complexity" evidence="1">
    <location>
        <begin position="181"/>
        <end position="197"/>
    </location>
</feature>
<feature type="compositionally biased region" description="Acidic residues" evidence="1">
    <location>
        <begin position="496"/>
        <end position="521"/>
    </location>
</feature>
<dbReference type="Proteomes" id="UP000823405">
    <property type="component" value="Unassembled WGS sequence"/>
</dbReference>
<evidence type="ECO:0000313" key="3">
    <source>
        <dbReference type="Proteomes" id="UP000823405"/>
    </source>
</evidence>
<feature type="compositionally biased region" description="Low complexity" evidence="1">
    <location>
        <begin position="123"/>
        <end position="152"/>
    </location>
</feature>
<gene>
    <name evidence="2" type="ORF">BGZ97_012167</name>
</gene>
<evidence type="ECO:0000313" key="2">
    <source>
        <dbReference type="EMBL" id="KAG0310997.1"/>
    </source>
</evidence>
<dbReference type="EMBL" id="JAAAIN010000770">
    <property type="protein sequence ID" value="KAG0310997.1"/>
    <property type="molecule type" value="Genomic_DNA"/>
</dbReference>
<feature type="compositionally biased region" description="Basic residues" evidence="1">
    <location>
        <begin position="526"/>
        <end position="541"/>
    </location>
</feature>
<feature type="region of interest" description="Disordered" evidence="1">
    <location>
        <begin position="117"/>
        <end position="202"/>
    </location>
</feature>
<organism evidence="2 3">
    <name type="scientific">Linnemannia gamsii</name>
    <dbReference type="NCBI Taxonomy" id="64522"/>
    <lineage>
        <taxon>Eukaryota</taxon>
        <taxon>Fungi</taxon>
        <taxon>Fungi incertae sedis</taxon>
        <taxon>Mucoromycota</taxon>
        <taxon>Mortierellomycotina</taxon>
        <taxon>Mortierellomycetes</taxon>
        <taxon>Mortierellales</taxon>
        <taxon>Mortierellaceae</taxon>
        <taxon>Linnemannia</taxon>
    </lineage>
</organism>
<accession>A0A9P6UM83</accession>
<dbReference type="OrthoDB" id="5563539at2759"/>
<protein>
    <submittedName>
        <fullName evidence="2">Uncharacterized protein</fullName>
    </submittedName>
</protein>
<name>A0A9P6UM83_9FUNG</name>
<keyword evidence="3" id="KW-1185">Reference proteome</keyword>